<reference evidence="2" key="2">
    <citation type="journal article" date="2021" name="PeerJ">
        <title>Extensive microbial diversity within the chicken gut microbiome revealed by metagenomics and culture.</title>
        <authorList>
            <person name="Gilroy R."/>
            <person name="Ravi A."/>
            <person name="Getino M."/>
            <person name="Pursley I."/>
            <person name="Horton D.L."/>
            <person name="Alikhan N.F."/>
            <person name="Baker D."/>
            <person name="Gharbi K."/>
            <person name="Hall N."/>
            <person name="Watson M."/>
            <person name="Adriaenssens E.M."/>
            <person name="Foster-Nyarko E."/>
            <person name="Jarju S."/>
            <person name="Secka A."/>
            <person name="Antonio M."/>
            <person name="Oren A."/>
            <person name="Chaudhuri R.R."/>
            <person name="La Ragione R."/>
            <person name="Hildebrand F."/>
            <person name="Pallen M.J."/>
        </authorList>
    </citation>
    <scope>NUCLEOTIDE SEQUENCE</scope>
    <source>
        <strain evidence="2">9366</strain>
    </source>
</reference>
<gene>
    <name evidence="2" type="ORF">IAB07_03690</name>
</gene>
<dbReference type="EMBL" id="DVNJ01000019">
    <property type="protein sequence ID" value="HIU62853.1"/>
    <property type="molecule type" value="Genomic_DNA"/>
</dbReference>
<proteinExistence type="predicted"/>
<evidence type="ECO:0000256" key="1">
    <source>
        <dbReference type="SAM" id="MobiDB-lite"/>
    </source>
</evidence>
<protein>
    <submittedName>
        <fullName evidence="2">Uncharacterized protein</fullName>
    </submittedName>
</protein>
<evidence type="ECO:0000313" key="3">
    <source>
        <dbReference type="Proteomes" id="UP000824145"/>
    </source>
</evidence>
<reference evidence="2" key="1">
    <citation type="submission" date="2020-10" db="EMBL/GenBank/DDBJ databases">
        <authorList>
            <person name="Gilroy R."/>
        </authorList>
    </citation>
    <scope>NUCLEOTIDE SEQUENCE</scope>
    <source>
        <strain evidence="2">9366</strain>
    </source>
</reference>
<feature type="region of interest" description="Disordered" evidence="1">
    <location>
        <begin position="1"/>
        <end position="35"/>
    </location>
</feature>
<comment type="caution">
    <text evidence="2">The sequence shown here is derived from an EMBL/GenBank/DDBJ whole genome shotgun (WGS) entry which is preliminary data.</text>
</comment>
<sequence>MKKKGKKTKGKAQSAREKVAGKKTGASSMRLQDKENLVMSLKDEADGFFDDAP</sequence>
<organism evidence="2 3">
    <name type="scientific">Candidatus Caccalectryoclostridium excrementigallinarum</name>
    <dbReference type="NCBI Taxonomy" id="2840710"/>
    <lineage>
        <taxon>Bacteria</taxon>
        <taxon>Bacillati</taxon>
        <taxon>Bacillota</taxon>
        <taxon>Clostridia</taxon>
        <taxon>Christensenellales</taxon>
        <taxon>Christensenellaceae</taxon>
        <taxon>Christensenellaceae incertae sedis</taxon>
        <taxon>Candidatus Caccalectryoclostridium</taxon>
    </lineage>
</organism>
<accession>A0A9D1MMM7</accession>
<evidence type="ECO:0000313" key="2">
    <source>
        <dbReference type="EMBL" id="HIU62853.1"/>
    </source>
</evidence>
<dbReference type="AlphaFoldDB" id="A0A9D1MMM7"/>
<name>A0A9D1MMM7_9FIRM</name>
<dbReference type="Proteomes" id="UP000824145">
    <property type="component" value="Unassembled WGS sequence"/>
</dbReference>
<feature type="compositionally biased region" description="Basic residues" evidence="1">
    <location>
        <begin position="1"/>
        <end position="10"/>
    </location>
</feature>